<dbReference type="AlphaFoldDB" id="A0A382LEM0"/>
<feature type="non-terminal residue" evidence="1">
    <location>
        <position position="70"/>
    </location>
</feature>
<dbReference type="EMBL" id="UINC01085597">
    <property type="protein sequence ID" value="SVC33301.1"/>
    <property type="molecule type" value="Genomic_DNA"/>
</dbReference>
<organism evidence="1">
    <name type="scientific">marine metagenome</name>
    <dbReference type="NCBI Taxonomy" id="408172"/>
    <lineage>
        <taxon>unclassified sequences</taxon>
        <taxon>metagenomes</taxon>
        <taxon>ecological metagenomes</taxon>
    </lineage>
</organism>
<accession>A0A382LEM0</accession>
<sequence length="70" mass="8348">MLTKSRMKEQYYCFHNYKEEELFINSSKTKGIYPNIVEQIVEQLDICLAIHKRVLVVRFDLSLDEYSGDN</sequence>
<reference evidence="1" key="1">
    <citation type="submission" date="2018-05" db="EMBL/GenBank/DDBJ databases">
        <authorList>
            <person name="Lanie J.A."/>
            <person name="Ng W.-L."/>
            <person name="Kazmierczak K.M."/>
            <person name="Andrzejewski T.M."/>
            <person name="Davidsen T.M."/>
            <person name="Wayne K.J."/>
            <person name="Tettelin H."/>
            <person name="Glass J.I."/>
            <person name="Rusch D."/>
            <person name="Podicherti R."/>
            <person name="Tsui H.-C.T."/>
            <person name="Winkler M.E."/>
        </authorList>
    </citation>
    <scope>NUCLEOTIDE SEQUENCE</scope>
</reference>
<proteinExistence type="predicted"/>
<gene>
    <name evidence="1" type="ORF">METZ01_LOCUS286155</name>
</gene>
<protein>
    <submittedName>
        <fullName evidence="1">Uncharacterized protein</fullName>
    </submittedName>
</protein>
<name>A0A382LEM0_9ZZZZ</name>
<evidence type="ECO:0000313" key="1">
    <source>
        <dbReference type="EMBL" id="SVC33301.1"/>
    </source>
</evidence>